<evidence type="ECO:0000313" key="2">
    <source>
        <dbReference type="EMBL" id="MFI8750036.1"/>
    </source>
</evidence>
<protein>
    <submittedName>
        <fullName evidence="2">Bug family tripartite tricarboxylate transporter substrate binding protein</fullName>
    </submittedName>
</protein>
<dbReference type="Proteomes" id="UP001614338">
    <property type="component" value="Unassembled WGS sequence"/>
</dbReference>
<dbReference type="Gene3D" id="3.40.190.10">
    <property type="entry name" value="Periplasmic binding protein-like II"/>
    <property type="match status" value="1"/>
</dbReference>
<comment type="caution">
    <text evidence="2">The sequence shown here is derived from an EMBL/GenBank/DDBJ whole genome shotgun (WGS) entry which is preliminary data.</text>
</comment>
<dbReference type="InterPro" id="IPR042100">
    <property type="entry name" value="Bug_dom1"/>
</dbReference>
<sequence length="341" mass="36796">MNALQVLLTICRRILLRTSIVVALGIGLLANALAVSDQAEANSAAFPASEITLVMPFGEGGATDVLFRAIAEQAQTYLEVPVTPVNMPGNGATLGSRYVQEAPADGYTLLGSHQTIDLAYFAGLSDYSHDAFEPVALLTRTVNIPSTYAGHPVTQANHIAAMVEQRPGELLFGIVANSTDNFFWLQFFELTGISADDVQFVRYPDTGAQVVALLGGELDFAMLNLPSANQLFSAGALLPLGVASEARLLALPEVPTLIEQGVELVNTTDRGIFAPLDTPPERLERLADAFEQALAQPAMTHTLQYTHGTVVDFRPREAYERYLGEQYQQLQALAEAVSFER</sequence>
<accession>A0ABW8BS32</accession>
<dbReference type="PIRSF" id="PIRSF017082">
    <property type="entry name" value="YflP"/>
    <property type="match status" value="1"/>
</dbReference>
<dbReference type="Pfam" id="PF03401">
    <property type="entry name" value="TctC"/>
    <property type="match status" value="1"/>
</dbReference>
<dbReference type="InterPro" id="IPR005064">
    <property type="entry name" value="BUG"/>
</dbReference>
<dbReference type="EMBL" id="JBITWC010000011">
    <property type="protein sequence ID" value="MFI8750036.1"/>
    <property type="molecule type" value="Genomic_DNA"/>
</dbReference>
<dbReference type="RefSeq" id="WP_399843899.1">
    <property type="nucleotide sequence ID" value="NZ_JBITWC010000011.1"/>
</dbReference>
<reference evidence="2 3" key="1">
    <citation type="submission" date="2024-10" db="EMBL/GenBank/DDBJ databases">
        <title>The Natural Products Discovery Center: Release of the First 8490 Sequenced Strains for Exploring Actinobacteria Biosynthetic Diversity.</title>
        <authorList>
            <person name="Kalkreuter E."/>
            <person name="Kautsar S.A."/>
            <person name="Yang D."/>
            <person name="Bader C.D."/>
            <person name="Teijaro C.N."/>
            <person name="Fluegel L."/>
            <person name="Davis C.M."/>
            <person name="Simpson J.R."/>
            <person name="Lauterbach L."/>
            <person name="Steele A.D."/>
            <person name="Gui C."/>
            <person name="Meng S."/>
            <person name="Li G."/>
            <person name="Viehrig K."/>
            <person name="Ye F."/>
            <person name="Su P."/>
            <person name="Kiefer A.F."/>
            <person name="Nichols A."/>
            <person name="Cepeda A.J."/>
            <person name="Yan W."/>
            <person name="Fan B."/>
            <person name="Jiang Y."/>
            <person name="Adhikari A."/>
            <person name="Zheng C.-J."/>
            <person name="Schuster L."/>
            <person name="Cowan T.M."/>
            <person name="Smanski M.J."/>
            <person name="Chevrette M.G."/>
            <person name="De Carvalho L.P.S."/>
            <person name="Shen B."/>
        </authorList>
    </citation>
    <scope>NUCLEOTIDE SEQUENCE [LARGE SCALE GENOMIC DNA]</scope>
    <source>
        <strain evidence="2 3">NPDC077409</strain>
    </source>
</reference>
<proteinExistence type="inferred from homology"/>
<dbReference type="SUPFAM" id="SSF53850">
    <property type="entry name" value="Periplasmic binding protein-like II"/>
    <property type="match status" value="1"/>
</dbReference>
<dbReference type="PANTHER" id="PTHR42928">
    <property type="entry name" value="TRICARBOXYLATE-BINDING PROTEIN"/>
    <property type="match status" value="1"/>
</dbReference>
<evidence type="ECO:0000256" key="1">
    <source>
        <dbReference type="ARBA" id="ARBA00006987"/>
    </source>
</evidence>
<name>A0ABW8BS32_9GAMM</name>
<dbReference type="CDD" id="cd07012">
    <property type="entry name" value="PBP2_Bug_TTT"/>
    <property type="match status" value="1"/>
</dbReference>
<dbReference type="Gene3D" id="3.40.190.150">
    <property type="entry name" value="Bordetella uptake gene, domain 1"/>
    <property type="match status" value="1"/>
</dbReference>
<keyword evidence="3" id="KW-1185">Reference proteome</keyword>
<organism evidence="2 3">
    <name type="scientific">Vreelandella lionensis</name>
    <dbReference type="NCBI Taxonomy" id="1144478"/>
    <lineage>
        <taxon>Bacteria</taxon>
        <taxon>Pseudomonadati</taxon>
        <taxon>Pseudomonadota</taxon>
        <taxon>Gammaproteobacteria</taxon>
        <taxon>Oceanospirillales</taxon>
        <taxon>Halomonadaceae</taxon>
        <taxon>Vreelandella</taxon>
    </lineage>
</organism>
<evidence type="ECO:0000313" key="3">
    <source>
        <dbReference type="Proteomes" id="UP001614338"/>
    </source>
</evidence>
<gene>
    <name evidence="2" type="ORF">ACIGG6_08515</name>
</gene>
<comment type="similarity">
    <text evidence="1">Belongs to the UPF0065 (bug) family.</text>
</comment>
<dbReference type="PANTHER" id="PTHR42928:SF5">
    <property type="entry name" value="BLR1237 PROTEIN"/>
    <property type="match status" value="1"/>
</dbReference>